<feature type="signal peptide" evidence="1">
    <location>
        <begin position="1"/>
        <end position="24"/>
    </location>
</feature>
<dbReference type="Pfam" id="PF04402">
    <property type="entry name" value="SIMPL"/>
    <property type="match status" value="1"/>
</dbReference>
<dbReference type="PANTHER" id="PTHR34387">
    <property type="entry name" value="SLR1258 PROTEIN"/>
    <property type="match status" value="1"/>
</dbReference>
<name>A0ABS6BK86_9SPHN</name>
<proteinExistence type="predicted"/>
<sequence>MPSLVAPSILALAAVAAGATAAAAQPAMPPVGTHLTVRAEGQVNRVPDVATISAGVVTQAQTADAAMAENARRMAAATAALRKAGLADRDIRTASISLQPQYRYANNQPPVLTGYQASNQLSVRFRDVTRAGAILDALVAQGINQINGPDFTVDQPETALDEARADAVRIARARAEVYARAAGLSVARIVAIDEGGDALPPVRPVMMMARAAAPQAADTAIEPGEQKLSVTVTVSFELK</sequence>
<gene>
    <name evidence="2" type="ORF">KOF26_09180</name>
</gene>
<evidence type="ECO:0000313" key="3">
    <source>
        <dbReference type="Proteomes" id="UP000776276"/>
    </source>
</evidence>
<evidence type="ECO:0000256" key="1">
    <source>
        <dbReference type="SAM" id="SignalP"/>
    </source>
</evidence>
<dbReference type="Proteomes" id="UP000776276">
    <property type="component" value="Unassembled WGS sequence"/>
</dbReference>
<dbReference type="InterPro" id="IPR007497">
    <property type="entry name" value="SIMPL/DUF541"/>
</dbReference>
<dbReference type="InterPro" id="IPR052022">
    <property type="entry name" value="26kDa_periplasmic_antigen"/>
</dbReference>
<feature type="chain" id="PRO_5045837253" evidence="1">
    <location>
        <begin position="25"/>
        <end position="239"/>
    </location>
</feature>
<dbReference type="EMBL" id="JAHKRT010000004">
    <property type="protein sequence ID" value="MBU3078037.1"/>
    <property type="molecule type" value="Genomic_DNA"/>
</dbReference>
<accession>A0ABS6BK86</accession>
<evidence type="ECO:0000313" key="2">
    <source>
        <dbReference type="EMBL" id="MBU3078037.1"/>
    </source>
</evidence>
<protein>
    <submittedName>
        <fullName evidence="2">SIMPL domain-containing protein</fullName>
    </submittedName>
</protein>
<keyword evidence="1" id="KW-0732">Signal</keyword>
<reference evidence="2 3" key="1">
    <citation type="submission" date="2021-06" db="EMBL/GenBank/DDBJ databases">
        <title>Sphingomonas sp. XMGL2, whole genome shotgun sequencing project.</title>
        <authorList>
            <person name="Zhao G."/>
            <person name="Shen L."/>
        </authorList>
    </citation>
    <scope>NUCLEOTIDE SEQUENCE [LARGE SCALE GENOMIC DNA]</scope>
    <source>
        <strain evidence="2 3">XMGL2</strain>
    </source>
</reference>
<organism evidence="2 3">
    <name type="scientific">Sphingomonas quercus</name>
    <dbReference type="NCBI Taxonomy" id="2842451"/>
    <lineage>
        <taxon>Bacteria</taxon>
        <taxon>Pseudomonadati</taxon>
        <taxon>Pseudomonadota</taxon>
        <taxon>Alphaproteobacteria</taxon>
        <taxon>Sphingomonadales</taxon>
        <taxon>Sphingomonadaceae</taxon>
        <taxon>Sphingomonas</taxon>
    </lineage>
</organism>
<keyword evidence="3" id="KW-1185">Reference proteome</keyword>
<comment type="caution">
    <text evidence="2">The sequence shown here is derived from an EMBL/GenBank/DDBJ whole genome shotgun (WGS) entry which is preliminary data.</text>
</comment>
<dbReference type="PANTHER" id="PTHR34387:SF1">
    <property type="entry name" value="PERIPLASMIC IMMUNOGENIC PROTEIN"/>
    <property type="match status" value="1"/>
</dbReference>
<dbReference type="RefSeq" id="WP_216323543.1">
    <property type="nucleotide sequence ID" value="NZ_JAHKRT010000004.1"/>
</dbReference>